<dbReference type="Proteomes" id="UP001472677">
    <property type="component" value="Unassembled WGS sequence"/>
</dbReference>
<sequence length="109" mass="12314">MSARLRLLHVLCTLVSDQNMDAYTIETVDKEAVRNVTTDTNPTCAFIPAVFCLNMMSDPTSIWTSIADRYDEDDELQAFEPSETLSKLLESHLQVKHQLPSCLPTVIRI</sequence>
<evidence type="ECO:0000313" key="3">
    <source>
        <dbReference type="Proteomes" id="UP001472677"/>
    </source>
</evidence>
<name>A0ABR2BEZ4_9ROSI</name>
<keyword evidence="1" id="KW-0732">Signal</keyword>
<reference evidence="2 3" key="1">
    <citation type="journal article" date="2024" name="G3 (Bethesda)">
        <title>Genome assembly of Hibiscus sabdariffa L. provides insights into metabolisms of medicinal natural products.</title>
        <authorList>
            <person name="Kim T."/>
        </authorList>
    </citation>
    <scope>NUCLEOTIDE SEQUENCE [LARGE SCALE GENOMIC DNA]</scope>
    <source>
        <strain evidence="2">TK-2024</strain>
        <tissue evidence="2">Old leaves</tissue>
    </source>
</reference>
<keyword evidence="3" id="KW-1185">Reference proteome</keyword>
<comment type="caution">
    <text evidence="2">The sequence shown here is derived from an EMBL/GenBank/DDBJ whole genome shotgun (WGS) entry which is preliminary data.</text>
</comment>
<organism evidence="2 3">
    <name type="scientific">Hibiscus sabdariffa</name>
    <name type="common">roselle</name>
    <dbReference type="NCBI Taxonomy" id="183260"/>
    <lineage>
        <taxon>Eukaryota</taxon>
        <taxon>Viridiplantae</taxon>
        <taxon>Streptophyta</taxon>
        <taxon>Embryophyta</taxon>
        <taxon>Tracheophyta</taxon>
        <taxon>Spermatophyta</taxon>
        <taxon>Magnoliopsida</taxon>
        <taxon>eudicotyledons</taxon>
        <taxon>Gunneridae</taxon>
        <taxon>Pentapetalae</taxon>
        <taxon>rosids</taxon>
        <taxon>malvids</taxon>
        <taxon>Malvales</taxon>
        <taxon>Malvaceae</taxon>
        <taxon>Malvoideae</taxon>
        <taxon>Hibiscus</taxon>
    </lineage>
</organism>
<evidence type="ECO:0000313" key="2">
    <source>
        <dbReference type="EMBL" id="KAK8505688.1"/>
    </source>
</evidence>
<proteinExistence type="predicted"/>
<accession>A0ABR2BEZ4</accession>
<dbReference type="EMBL" id="JBBPBM010000125">
    <property type="protein sequence ID" value="KAK8505688.1"/>
    <property type="molecule type" value="Genomic_DNA"/>
</dbReference>
<feature type="chain" id="PRO_5046381177" evidence="1">
    <location>
        <begin position="23"/>
        <end position="109"/>
    </location>
</feature>
<protein>
    <submittedName>
        <fullName evidence="2">Uncharacterized protein</fullName>
    </submittedName>
</protein>
<feature type="signal peptide" evidence="1">
    <location>
        <begin position="1"/>
        <end position="22"/>
    </location>
</feature>
<gene>
    <name evidence="2" type="ORF">V6N12_038422</name>
</gene>
<evidence type="ECO:0000256" key="1">
    <source>
        <dbReference type="SAM" id="SignalP"/>
    </source>
</evidence>